<keyword evidence="16" id="KW-1185">Reference proteome</keyword>
<name>A0A2S6MUZ4_RHOGL</name>
<evidence type="ECO:0000259" key="14">
    <source>
        <dbReference type="PROSITE" id="PS51352"/>
    </source>
</evidence>
<evidence type="ECO:0000313" key="16">
    <source>
        <dbReference type="Proteomes" id="UP000239724"/>
    </source>
</evidence>
<protein>
    <recommendedName>
        <fullName evidence="3">thioredoxin-dependent peroxiredoxin</fullName>
        <ecNumber evidence="3">1.11.1.24</ecNumber>
    </recommendedName>
    <alternativeName>
        <fullName evidence="9">Thioredoxin peroxidase</fullName>
    </alternativeName>
    <alternativeName>
        <fullName evidence="11">Thioredoxin-dependent peroxiredoxin Bcp</fullName>
    </alternativeName>
</protein>
<gene>
    <name evidence="15" type="ORF">CCS01_30615</name>
</gene>
<dbReference type="OrthoDB" id="9812811at2"/>
<evidence type="ECO:0000256" key="5">
    <source>
        <dbReference type="ARBA" id="ARBA00022862"/>
    </source>
</evidence>
<feature type="compositionally biased region" description="Basic and acidic residues" evidence="13">
    <location>
        <begin position="228"/>
        <end position="237"/>
    </location>
</feature>
<evidence type="ECO:0000256" key="11">
    <source>
        <dbReference type="ARBA" id="ARBA00042639"/>
    </source>
</evidence>
<dbReference type="GO" id="GO:0005737">
    <property type="term" value="C:cytoplasm"/>
    <property type="evidence" value="ECO:0007669"/>
    <property type="project" value="TreeGrafter"/>
</dbReference>
<evidence type="ECO:0000256" key="13">
    <source>
        <dbReference type="SAM" id="MobiDB-lite"/>
    </source>
</evidence>
<accession>A0A2S6MUZ4</accession>
<sequence>MSLAEGEAAPDFIMPASGGRTVSLADMKGRPFILYFYPKADTPGCTKEACAFQEALPQLQAIGLDVIGVSPDKMRPIEKFAEKFGLAFPLASDLDHAVAERYGTWVEKSMYGRNYMGMERSTFLVDAAGTVVKVWRKVSVTGHDDGGTLSAVRQALDFTVISDSFPGYVHPVGRVPAIYPLTVEAQMAGTRPTMTLRERPRHQILLHQSPYPDTHGDTPGHDGGATAADRKQPAPTR</sequence>
<dbReference type="InterPro" id="IPR050924">
    <property type="entry name" value="Peroxiredoxin_BCP/PrxQ"/>
</dbReference>
<evidence type="ECO:0000256" key="9">
    <source>
        <dbReference type="ARBA" id="ARBA00032824"/>
    </source>
</evidence>
<dbReference type="InterPro" id="IPR036249">
    <property type="entry name" value="Thioredoxin-like_sf"/>
</dbReference>
<evidence type="ECO:0000256" key="12">
    <source>
        <dbReference type="ARBA" id="ARBA00049091"/>
    </source>
</evidence>
<comment type="similarity">
    <text evidence="10">Belongs to the peroxiredoxin family. BCP/PrxQ subfamily.</text>
</comment>
<evidence type="ECO:0000256" key="1">
    <source>
        <dbReference type="ARBA" id="ARBA00003330"/>
    </source>
</evidence>
<keyword evidence="7" id="KW-1015">Disulfide bond</keyword>
<dbReference type="AlphaFoldDB" id="A0A2S6MUZ4"/>
<evidence type="ECO:0000256" key="3">
    <source>
        <dbReference type="ARBA" id="ARBA00013017"/>
    </source>
</evidence>
<dbReference type="PROSITE" id="PS51352">
    <property type="entry name" value="THIOREDOXIN_2"/>
    <property type="match status" value="1"/>
</dbReference>
<dbReference type="GO" id="GO:0008379">
    <property type="term" value="F:thioredoxin peroxidase activity"/>
    <property type="evidence" value="ECO:0007669"/>
    <property type="project" value="TreeGrafter"/>
</dbReference>
<keyword evidence="4" id="KW-0575">Peroxidase</keyword>
<dbReference type="EC" id="1.11.1.24" evidence="3"/>
<evidence type="ECO:0000256" key="7">
    <source>
        <dbReference type="ARBA" id="ARBA00023157"/>
    </source>
</evidence>
<evidence type="ECO:0000256" key="10">
    <source>
        <dbReference type="ARBA" id="ARBA00038489"/>
    </source>
</evidence>
<comment type="subunit">
    <text evidence="2">Monomer.</text>
</comment>
<evidence type="ECO:0000256" key="2">
    <source>
        <dbReference type="ARBA" id="ARBA00011245"/>
    </source>
</evidence>
<dbReference type="PANTHER" id="PTHR42801:SF4">
    <property type="entry name" value="AHPC_TSA FAMILY PROTEIN"/>
    <property type="match status" value="1"/>
</dbReference>
<dbReference type="GO" id="GO:0034599">
    <property type="term" value="P:cellular response to oxidative stress"/>
    <property type="evidence" value="ECO:0007669"/>
    <property type="project" value="TreeGrafter"/>
</dbReference>
<dbReference type="FunFam" id="3.40.30.10:FF:000007">
    <property type="entry name" value="Thioredoxin-dependent thiol peroxidase"/>
    <property type="match status" value="1"/>
</dbReference>
<keyword evidence="6" id="KW-0560">Oxidoreductase</keyword>
<evidence type="ECO:0000256" key="8">
    <source>
        <dbReference type="ARBA" id="ARBA00023284"/>
    </source>
</evidence>
<proteinExistence type="inferred from homology"/>
<comment type="caution">
    <text evidence="15">The sequence shown here is derived from an EMBL/GenBank/DDBJ whole genome shotgun (WGS) entry which is preliminary data.</text>
</comment>
<dbReference type="PANTHER" id="PTHR42801">
    <property type="entry name" value="THIOREDOXIN-DEPENDENT PEROXIDE REDUCTASE"/>
    <property type="match status" value="1"/>
</dbReference>
<comment type="function">
    <text evidence="1">Thiol-specific peroxidase that catalyzes the reduction of hydrogen peroxide and organic hydroperoxides to water and alcohols, respectively. Plays a role in cell protection against oxidative stress by detoxifying peroxides and as sensor of hydrogen peroxide-mediated signaling events.</text>
</comment>
<feature type="region of interest" description="Disordered" evidence="13">
    <location>
        <begin position="208"/>
        <end position="237"/>
    </location>
</feature>
<reference evidence="15 16" key="1">
    <citation type="journal article" date="2018" name="Arch. Microbiol.">
        <title>New insights into the metabolic potential of the phototrophic purple bacterium Rhodopila globiformis DSM 161(T) from its draft genome sequence and evidence for a vanadium-dependent nitrogenase.</title>
        <authorList>
            <person name="Imhoff J.F."/>
            <person name="Rahn T."/>
            <person name="Kunzel S."/>
            <person name="Neulinger S.C."/>
        </authorList>
    </citation>
    <scope>NUCLEOTIDE SEQUENCE [LARGE SCALE GENOMIC DNA]</scope>
    <source>
        <strain evidence="15 16">DSM 161</strain>
    </source>
</reference>
<dbReference type="CDD" id="cd03017">
    <property type="entry name" value="PRX_BCP"/>
    <property type="match status" value="1"/>
</dbReference>
<dbReference type="Pfam" id="PF00578">
    <property type="entry name" value="AhpC-TSA"/>
    <property type="match status" value="1"/>
</dbReference>
<dbReference type="Proteomes" id="UP000239724">
    <property type="component" value="Unassembled WGS sequence"/>
</dbReference>
<dbReference type="InterPro" id="IPR013766">
    <property type="entry name" value="Thioredoxin_domain"/>
</dbReference>
<keyword evidence="5" id="KW-0049">Antioxidant</keyword>
<comment type="catalytic activity">
    <reaction evidence="12">
        <text>a hydroperoxide + [thioredoxin]-dithiol = an alcohol + [thioredoxin]-disulfide + H2O</text>
        <dbReference type="Rhea" id="RHEA:62620"/>
        <dbReference type="Rhea" id="RHEA-COMP:10698"/>
        <dbReference type="Rhea" id="RHEA-COMP:10700"/>
        <dbReference type="ChEBI" id="CHEBI:15377"/>
        <dbReference type="ChEBI" id="CHEBI:29950"/>
        <dbReference type="ChEBI" id="CHEBI:30879"/>
        <dbReference type="ChEBI" id="CHEBI:35924"/>
        <dbReference type="ChEBI" id="CHEBI:50058"/>
        <dbReference type="EC" id="1.11.1.24"/>
    </reaction>
</comment>
<evidence type="ECO:0000313" key="15">
    <source>
        <dbReference type="EMBL" id="PPQ26181.1"/>
    </source>
</evidence>
<organism evidence="15 16">
    <name type="scientific">Rhodopila globiformis</name>
    <name type="common">Rhodopseudomonas globiformis</name>
    <dbReference type="NCBI Taxonomy" id="1071"/>
    <lineage>
        <taxon>Bacteria</taxon>
        <taxon>Pseudomonadati</taxon>
        <taxon>Pseudomonadota</taxon>
        <taxon>Alphaproteobacteria</taxon>
        <taxon>Acetobacterales</taxon>
        <taxon>Acetobacteraceae</taxon>
        <taxon>Rhodopila</taxon>
    </lineage>
</organism>
<evidence type="ECO:0000256" key="4">
    <source>
        <dbReference type="ARBA" id="ARBA00022559"/>
    </source>
</evidence>
<keyword evidence="8" id="KW-0676">Redox-active center</keyword>
<dbReference type="InterPro" id="IPR000866">
    <property type="entry name" value="AhpC/TSA"/>
</dbReference>
<evidence type="ECO:0000256" key="6">
    <source>
        <dbReference type="ARBA" id="ARBA00023002"/>
    </source>
</evidence>
<dbReference type="Gene3D" id="3.40.30.10">
    <property type="entry name" value="Glutaredoxin"/>
    <property type="match status" value="1"/>
</dbReference>
<dbReference type="EMBL" id="NHRY01000272">
    <property type="protein sequence ID" value="PPQ26181.1"/>
    <property type="molecule type" value="Genomic_DNA"/>
</dbReference>
<dbReference type="GO" id="GO:0045454">
    <property type="term" value="P:cell redox homeostasis"/>
    <property type="evidence" value="ECO:0007669"/>
    <property type="project" value="TreeGrafter"/>
</dbReference>
<dbReference type="SUPFAM" id="SSF52833">
    <property type="entry name" value="Thioredoxin-like"/>
    <property type="match status" value="1"/>
</dbReference>
<feature type="domain" description="Thioredoxin" evidence="14">
    <location>
        <begin position="3"/>
        <end position="161"/>
    </location>
</feature>